<accession>A0A3E3I9Q2</accession>
<dbReference type="EMBL" id="QVLU01000043">
    <property type="protein sequence ID" value="RGE63808.1"/>
    <property type="molecule type" value="Genomic_DNA"/>
</dbReference>
<evidence type="ECO:0000313" key="1">
    <source>
        <dbReference type="EMBL" id="RGE63808.1"/>
    </source>
</evidence>
<proteinExistence type="predicted"/>
<name>A0A3E3I9Q2_9FIRM</name>
<dbReference type="RefSeq" id="WP_025491525.1">
    <property type="nucleotide sequence ID" value="NZ_JBKVAZ010000015.1"/>
</dbReference>
<sequence length="674" mass="76208">MKEKRLYIPEEDMYFSNPYIDVEEWRDKPVRHYYIHGGFKGTEIDGTNEARFCFYFPEKLKYEERFYQYVSAAPEDERMCENQTGADDKINFFVSHGAYYVVTNQGGFVTGGDGSRLYRTSASSALLGRKLAQKLYGYEHRPYGYIFGGSGGSFKTISCMEMTEGVWDGGVPYVIANPMATPNVFCPRVRAMHVLGESGMAKVIDNMEPGGSGNLYDGLTAQQTEALEEATRMGFPKRGWFCSSFMGDGSLMVLSPAIYNVYPQYFTDFWTKEGYEGTNPDSIEVRERVRFVTTVKELIEVKKEDDSNRVSSVDTSWKYSLKGNLEAPRIRMELLPPENAYLIHCRLRVLSGVEVGKEQVIEKIEDGVITIGRTNGEENELSDLAVGDKIMIDNSDYLAMQTLQRHQVPDKTYKVYDQYRNDNGTLKYPQLPILIAPIIAQNGGGSVPSGDIHGKIIALCSILDESALAWHGDWYFNAVKRHLGDKTDESFRLYYNDNCIHNDLVGYQEDPQHQVDYACILFQVLLDLADWCERGIAPVPSTNYIFNDGQIEVPDSADERGGLQPVVHAWANGVKCVKVKVGEEVVFTAKIEVPRGTGKVTAASWDYEKTNDFSHEEELELSKNGEKAWVRTVHCFNQPGVFFPVIKVKSNREGRLGDIFTQCKNLDRVRVIVE</sequence>
<protein>
    <submittedName>
        <fullName evidence="1">Uncharacterized protein</fullName>
    </submittedName>
</protein>
<gene>
    <name evidence="1" type="ORF">DWY69_28050</name>
</gene>
<reference evidence="1 2" key="1">
    <citation type="submission" date="2018-08" db="EMBL/GenBank/DDBJ databases">
        <title>A genome reference for cultivated species of the human gut microbiota.</title>
        <authorList>
            <person name="Zou Y."/>
            <person name="Xue W."/>
            <person name="Luo G."/>
        </authorList>
    </citation>
    <scope>NUCLEOTIDE SEQUENCE [LARGE SCALE GENOMIC DNA]</scope>
    <source>
        <strain evidence="1 2">AF26-4BH</strain>
    </source>
</reference>
<dbReference type="Proteomes" id="UP000261166">
    <property type="component" value="Unassembled WGS sequence"/>
</dbReference>
<organism evidence="1 2">
    <name type="scientific">Eisenbergiella massiliensis</name>
    <dbReference type="NCBI Taxonomy" id="1720294"/>
    <lineage>
        <taxon>Bacteria</taxon>
        <taxon>Bacillati</taxon>
        <taxon>Bacillota</taxon>
        <taxon>Clostridia</taxon>
        <taxon>Lachnospirales</taxon>
        <taxon>Lachnospiraceae</taxon>
        <taxon>Eisenbergiella</taxon>
    </lineage>
</organism>
<evidence type="ECO:0000313" key="2">
    <source>
        <dbReference type="Proteomes" id="UP000261166"/>
    </source>
</evidence>
<dbReference type="AlphaFoldDB" id="A0A3E3I9Q2"/>
<comment type="caution">
    <text evidence="1">The sequence shown here is derived from an EMBL/GenBank/DDBJ whole genome shotgun (WGS) entry which is preliminary data.</text>
</comment>
<dbReference type="OrthoDB" id="906600at2"/>